<dbReference type="Proteomes" id="UP000541426">
    <property type="component" value="Unassembled WGS sequence"/>
</dbReference>
<accession>A0A7W6GVD4</accession>
<sequence length="57" mass="6405">MSDCSEFSDNAVLACAMMARVRFFESSAHQEYGERDKTALEGRAVLKELVEIVDYNA</sequence>
<keyword evidence="2" id="KW-1185">Reference proteome</keyword>
<protein>
    <submittedName>
        <fullName evidence="1">Uncharacterized protein</fullName>
    </submittedName>
</protein>
<dbReference type="RefSeq" id="WP_344717030.1">
    <property type="nucleotide sequence ID" value="NZ_BAABBZ010000050.1"/>
</dbReference>
<proteinExistence type="predicted"/>
<dbReference type="AlphaFoldDB" id="A0A7W6GVD4"/>
<dbReference type="EMBL" id="JACIEJ010000023">
    <property type="protein sequence ID" value="MBB3988428.1"/>
    <property type="molecule type" value="Genomic_DNA"/>
</dbReference>
<organism evidence="1 2">
    <name type="scientific">Sagittula marina</name>
    <dbReference type="NCBI Taxonomy" id="943940"/>
    <lineage>
        <taxon>Bacteria</taxon>
        <taxon>Pseudomonadati</taxon>
        <taxon>Pseudomonadota</taxon>
        <taxon>Alphaproteobacteria</taxon>
        <taxon>Rhodobacterales</taxon>
        <taxon>Roseobacteraceae</taxon>
        <taxon>Sagittula</taxon>
    </lineage>
</organism>
<name>A0A7W6GVD4_9RHOB</name>
<reference evidence="1 2" key="1">
    <citation type="submission" date="2020-08" db="EMBL/GenBank/DDBJ databases">
        <title>Genomic Encyclopedia of Type Strains, Phase IV (KMG-IV): sequencing the most valuable type-strain genomes for metagenomic binning, comparative biology and taxonomic classification.</title>
        <authorList>
            <person name="Goeker M."/>
        </authorList>
    </citation>
    <scope>NUCLEOTIDE SEQUENCE [LARGE SCALE GENOMIC DNA]</scope>
    <source>
        <strain evidence="1 2">DSM 102235</strain>
    </source>
</reference>
<gene>
    <name evidence="1" type="ORF">GGQ68_004785</name>
</gene>
<evidence type="ECO:0000313" key="2">
    <source>
        <dbReference type="Proteomes" id="UP000541426"/>
    </source>
</evidence>
<comment type="caution">
    <text evidence="1">The sequence shown here is derived from an EMBL/GenBank/DDBJ whole genome shotgun (WGS) entry which is preliminary data.</text>
</comment>
<evidence type="ECO:0000313" key="1">
    <source>
        <dbReference type="EMBL" id="MBB3988428.1"/>
    </source>
</evidence>